<dbReference type="EMBL" id="JAZAVK010000133">
    <property type="protein sequence ID" value="KAK7420582.1"/>
    <property type="molecule type" value="Genomic_DNA"/>
</dbReference>
<sequence length="457" mass="51666">MDTKDLRSVYDIVNDVHDVARVLQTYPPPSTDLWNTSGLDCLVTVLRHIYSLVAIGPHGIAQDPEHLAAERTNPILMYAWTQFKRPISAEAIRNAGHAKAAVMNKVRDLTGNHLHTITFEGLCMSKLMDNTFWCRPHFQLFTALQFRADTCEWLPVTWSAREKARNSILRLDLSEKPRMTLQRLIDNTYGLRRIHGVETLCLHNTPLIIRVVFTPGLRRMPSLFSTIRHFNIPMHAGLEPHERVNYLFAPAVNYGLLAVVRLRAGPRDDDLIRTYGPGGDYIVPEYEPGGYMASAWSVDERDGARYMLFFGASDQSRADSTRPEVITRPPMNVLPATHFGNQSTRVSSLRPLNPSAPEFRPQNLHRPSPWNADHAPRPTPSGLPIVQEAPTAFAPVSYGQAQQQQVDAVAARMSRPHYEAEMRRAQRGEAVRQHYASRLQTLENIIVQAAHRRSGQQ</sequence>
<dbReference type="Proteomes" id="UP001498421">
    <property type="component" value="Unassembled WGS sequence"/>
</dbReference>
<evidence type="ECO:0000256" key="1">
    <source>
        <dbReference type="SAM" id="MobiDB-lite"/>
    </source>
</evidence>
<comment type="caution">
    <text evidence="2">The sequence shown here is derived from an EMBL/GenBank/DDBJ whole genome shotgun (WGS) entry which is preliminary data.</text>
</comment>
<feature type="region of interest" description="Disordered" evidence="1">
    <location>
        <begin position="344"/>
        <end position="381"/>
    </location>
</feature>
<proteinExistence type="predicted"/>
<gene>
    <name evidence="2" type="ORF">QQZ08_010341</name>
</gene>
<organism evidence="2 3">
    <name type="scientific">Neonectria magnoliae</name>
    <dbReference type="NCBI Taxonomy" id="2732573"/>
    <lineage>
        <taxon>Eukaryota</taxon>
        <taxon>Fungi</taxon>
        <taxon>Dikarya</taxon>
        <taxon>Ascomycota</taxon>
        <taxon>Pezizomycotina</taxon>
        <taxon>Sordariomycetes</taxon>
        <taxon>Hypocreomycetidae</taxon>
        <taxon>Hypocreales</taxon>
        <taxon>Nectriaceae</taxon>
        <taxon>Neonectria</taxon>
    </lineage>
</organism>
<protein>
    <submittedName>
        <fullName evidence="2">Uncharacterized protein</fullName>
    </submittedName>
</protein>
<evidence type="ECO:0000313" key="2">
    <source>
        <dbReference type="EMBL" id="KAK7420582.1"/>
    </source>
</evidence>
<evidence type="ECO:0000313" key="3">
    <source>
        <dbReference type="Proteomes" id="UP001498421"/>
    </source>
</evidence>
<accession>A0ABR1HHF3</accession>
<keyword evidence="3" id="KW-1185">Reference proteome</keyword>
<name>A0ABR1HHF3_9HYPO</name>
<reference evidence="2 3" key="1">
    <citation type="journal article" date="2025" name="Microbiol. Resour. Announc.">
        <title>Draft genome sequences for Neonectria magnoliae and Neonectria punicea, canker pathogens of Liriodendron tulipifera and Acer saccharum in West Virginia.</title>
        <authorList>
            <person name="Petronek H.M."/>
            <person name="Kasson M.T."/>
            <person name="Metheny A.M."/>
            <person name="Stauder C.M."/>
            <person name="Lovett B."/>
            <person name="Lynch S.C."/>
            <person name="Garnas J.R."/>
            <person name="Kasson L.R."/>
            <person name="Stajich J.E."/>
        </authorList>
    </citation>
    <scope>NUCLEOTIDE SEQUENCE [LARGE SCALE GENOMIC DNA]</scope>
    <source>
        <strain evidence="2 3">NRRL 64651</strain>
    </source>
</reference>